<evidence type="ECO:0000313" key="3">
    <source>
        <dbReference type="Proteomes" id="UP001307889"/>
    </source>
</evidence>
<sequence length="114" mass="13096">MRRTRLAHRMRRRDAARHSHSARPYPRRSAVPRKAGGVKRVKDPMRFRGKWRTPTPPMRDPPLPAGRSPLMEQVSVGDSAPGRQSSARSGNIAGETRRRTAKHSQYFRQSNVRF</sequence>
<name>A0ABN7BA04_9HEMI</name>
<dbReference type="EMBL" id="AP028918">
    <property type="protein sequence ID" value="BES99637.1"/>
    <property type="molecule type" value="Genomic_DNA"/>
</dbReference>
<keyword evidence="3" id="KW-1185">Reference proteome</keyword>
<gene>
    <name evidence="2" type="ORF">NTJ_12454</name>
</gene>
<feature type="compositionally biased region" description="Pro residues" evidence="1">
    <location>
        <begin position="54"/>
        <end position="64"/>
    </location>
</feature>
<reference evidence="2 3" key="1">
    <citation type="submission" date="2023-09" db="EMBL/GenBank/DDBJ databases">
        <title>Nesidiocoris tenuis whole genome shotgun sequence.</title>
        <authorList>
            <person name="Shibata T."/>
            <person name="Shimoda M."/>
            <person name="Kobayashi T."/>
            <person name="Uehara T."/>
        </authorList>
    </citation>
    <scope>NUCLEOTIDE SEQUENCE [LARGE SCALE GENOMIC DNA]</scope>
    <source>
        <strain evidence="2 3">Japan</strain>
    </source>
</reference>
<dbReference type="Proteomes" id="UP001307889">
    <property type="component" value="Chromosome 10"/>
</dbReference>
<evidence type="ECO:0000313" key="2">
    <source>
        <dbReference type="EMBL" id="BES99637.1"/>
    </source>
</evidence>
<accession>A0ABN7BA04</accession>
<feature type="region of interest" description="Disordered" evidence="1">
    <location>
        <begin position="1"/>
        <end position="114"/>
    </location>
</feature>
<evidence type="ECO:0000256" key="1">
    <source>
        <dbReference type="SAM" id="MobiDB-lite"/>
    </source>
</evidence>
<protein>
    <submittedName>
        <fullName evidence="2">Uncharacterized protein</fullName>
    </submittedName>
</protein>
<proteinExistence type="predicted"/>
<feature type="compositionally biased region" description="Basic residues" evidence="1">
    <location>
        <begin position="1"/>
        <end position="21"/>
    </location>
</feature>
<organism evidence="2 3">
    <name type="scientific">Nesidiocoris tenuis</name>
    <dbReference type="NCBI Taxonomy" id="355587"/>
    <lineage>
        <taxon>Eukaryota</taxon>
        <taxon>Metazoa</taxon>
        <taxon>Ecdysozoa</taxon>
        <taxon>Arthropoda</taxon>
        <taxon>Hexapoda</taxon>
        <taxon>Insecta</taxon>
        <taxon>Pterygota</taxon>
        <taxon>Neoptera</taxon>
        <taxon>Paraneoptera</taxon>
        <taxon>Hemiptera</taxon>
        <taxon>Heteroptera</taxon>
        <taxon>Panheteroptera</taxon>
        <taxon>Cimicomorpha</taxon>
        <taxon>Miridae</taxon>
        <taxon>Dicyphina</taxon>
        <taxon>Nesidiocoris</taxon>
    </lineage>
</organism>